<dbReference type="SUPFAM" id="SSF56784">
    <property type="entry name" value="HAD-like"/>
    <property type="match status" value="1"/>
</dbReference>
<dbReference type="EMBL" id="DQ121662">
    <property type="protein sequence ID" value="AAZ29311.1"/>
    <property type="molecule type" value="Genomic_DNA"/>
</dbReference>
<name>Q45PV5_9CAUD</name>
<evidence type="ECO:0000259" key="1">
    <source>
        <dbReference type="Pfam" id="PF25109"/>
    </source>
</evidence>
<dbReference type="InterPro" id="IPR036412">
    <property type="entry name" value="HAD-like_sf"/>
</dbReference>
<evidence type="ECO:0000313" key="3">
    <source>
        <dbReference type="Proteomes" id="UP000000969"/>
    </source>
</evidence>
<sequence length="157" mass="18584">MVYVFDIDGTISLNEKRQHLLPKDNLHLTESWRNYNSACVNDEPKTQIINMMNSLYMKGERVVLLTSRSDECKNETVSWLKRNNVMYSEISMRNREDNRKDFDIKLEWLEKNTDGVDECIVFEDNPNVIRHLRSNGYCVMQVRSYENLPKDCESHGE</sequence>
<reference evidence="2 3" key="1">
    <citation type="submission" date="2005-07" db="EMBL/GenBank/DDBJ databases">
        <title>Bacteriophage JK06 is a highly specific type for pathogenic E. coli O157:H7.</title>
        <authorList>
            <person name="Kagan J."/>
            <person name="Kuhn J."/>
        </authorList>
    </citation>
    <scope>NUCLEOTIDE SEQUENCE [LARGE SCALE GENOMIC DNA]</scope>
</reference>
<proteinExistence type="predicted"/>
<dbReference type="Proteomes" id="UP000000969">
    <property type="component" value="Segment"/>
</dbReference>
<organism evidence="2 3">
    <name type="scientific">Escherichia phage Jk06</name>
    <dbReference type="NCBI Taxonomy" id="2886922"/>
    <lineage>
        <taxon>Viruses</taxon>
        <taxon>Duplodnaviria</taxon>
        <taxon>Heunggongvirae</taxon>
        <taxon>Uroviricota</taxon>
        <taxon>Caudoviricetes</taxon>
        <taxon>Drexlerviridae</taxon>
        <taxon>Rogunavirinae</taxon>
        <taxon>Rogunavirus</taxon>
        <taxon>Rogunavirus Jk06</taxon>
    </lineage>
</organism>
<keyword evidence="3" id="KW-1185">Reference proteome</keyword>
<dbReference type="RefSeq" id="YP_277501.1">
    <property type="nucleotide sequence ID" value="NC_007291.1"/>
</dbReference>
<gene>
    <name evidence="2" type="ORF">JK_61</name>
</gene>
<dbReference type="KEGG" id="vg:3562373"/>
<protein>
    <submittedName>
        <fullName evidence="2">JK_61P</fullName>
    </submittedName>
</protein>
<accession>Q45PV5</accession>
<dbReference type="InterPro" id="IPR056782">
    <property type="entry name" value="HAD_PNKP"/>
</dbReference>
<feature type="domain" description="Polynucleotide kinase PNKP phosphatase" evidence="1">
    <location>
        <begin position="3"/>
        <end position="143"/>
    </location>
</feature>
<dbReference type="GeneID" id="3562373"/>
<dbReference type="Gene3D" id="3.40.50.1000">
    <property type="entry name" value="HAD superfamily/HAD-like"/>
    <property type="match status" value="1"/>
</dbReference>
<evidence type="ECO:0000313" key="2">
    <source>
        <dbReference type="EMBL" id="AAZ29311.1"/>
    </source>
</evidence>
<dbReference type="InterPro" id="IPR023214">
    <property type="entry name" value="HAD_sf"/>
</dbReference>
<dbReference type="Pfam" id="PF25109">
    <property type="entry name" value="HAD_PNKP"/>
    <property type="match status" value="1"/>
</dbReference>